<dbReference type="GO" id="GO:0006979">
    <property type="term" value="P:response to oxidative stress"/>
    <property type="evidence" value="ECO:0007669"/>
    <property type="project" value="InterPro"/>
</dbReference>
<evidence type="ECO:0000256" key="1">
    <source>
        <dbReference type="ARBA" id="ARBA00012499"/>
    </source>
</evidence>
<dbReference type="NCBIfam" id="TIGR00357">
    <property type="entry name" value="peptide-methionine (R)-S-oxide reductase MsrB"/>
    <property type="match status" value="1"/>
</dbReference>
<dbReference type="SUPFAM" id="SSF51316">
    <property type="entry name" value="Mss4-like"/>
    <property type="match status" value="1"/>
</dbReference>
<dbReference type="OrthoDB" id="9785497at2"/>
<dbReference type="PATRIC" id="fig|935700.4.peg.1108"/>
<comment type="catalytic activity">
    <reaction evidence="3">
        <text>L-methionyl-[protein] + [thioredoxin]-disulfide + H2O = L-methionyl-(R)-S-oxide-[protein] + [thioredoxin]-dithiol</text>
        <dbReference type="Rhea" id="RHEA:24164"/>
        <dbReference type="Rhea" id="RHEA-COMP:10698"/>
        <dbReference type="Rhea" id="RHEA-COMP:10700"/>
        <dbReference type="Rhea" id="RHEA-COMP:12313"/>
        <dbReference type="Rhea" id="RHEA-COMP:12314"/>
        <dbReference type="ChEBI" id="CHEBI:15377"/>
        <dbReference type="ChEBI" id="CHEBI:16044"/>
        <dbReference type="ChEBI" id="CHEBI:29950"/>
        <dbReference type="ChEBI" id="CHEBI:45764"/>
        <dbReference type="ChEBI" id="CHEBI:50058"/>
        <dbReference type="EC" id="1.8.4.12"/>
    </reaction>
</comment>
<proteinExistence type="predicted"/>
<dbReference type="AlphaFoldDB" id="A0A0D1EK13"/>
<accession>A0A0D1EK13</accession>
<keyword evidence="6" id="KW-1185">Reference proteome</keyword>
<organism evidence="5 6">
    <name type="scientific">Jannaschia aquimarina</name>
    <dbReference type="NCBI Taxonomy" id="935700"/>
    <lineage>
        <taxon>Bacteria</taxon>
        <taxon>Pseudomonadati</taxon>
        <taxon>Pseudomonadota</taxon>
        <taxon>Alphaproteobacteria</taxon>
        <taxon>Rhodobacterales</taxon>
        <taxon>Roseobacteraceae</taxon>
        <taxon>Jannaschia</taxon>
    </lineage>
</organism>
<evidence type="ECO:0000313" key="6">
    <source>
        <dbReference type="Proteomes" id="UP000032232"/>
    </source>
</evidence>
<dbReference type="PROSITE" id="PS51790">
    <property type="entry name" value="MSRB"/>
    <property type="match status" value="1"/>
</dbReference>
<dbReference type="GO" id="GO:0033743">
    <property type="term" value="F:peptide-methionine (R)-S-oxide reductase activity"/>
    <property type="evidence" value="ECO:0007669"/>
    <property type="project" value="UniProtKB-EC"/>
</dbReference>
<evidence type="ECO:0000256" key="3">
    <source>
        <dbReference type="ARBA" id="ARBA00048488"/>
    </source>
</evidence>
<dbReference type="InterPro" id="IPR011057">
    <property type="entry name" value="Mss4-like_sf"/>
</dbReference>
<dbReference type="PANTHER" id="PTHR10173:SF57">
    <property type="entry name" value="PEPTIDE-METHIONINE (R)-S-OXIDE REDUCTASE"/>
    <property type="match status" value="1"/>
</dbReference>
<name>A0A0D1EK13_9RHOB</name>
<dbReference type="PANTHER" id="PTHR10173">
    <property type="entry name" value="METHIONINE SULFOXIDE REDUCTASE"/>
    <property type="match status" value="1"/>
</dbReference>
<keyword evidence="2 5" id="KW-0560">Oxidoreductase</keyword>
<dbReference type="EMBL" id="JYFE01000020">
    <property type="protein sequence ID" value="KIT17331.1"/>
    <property type="molecule type" value="Genomic_DNA"/>
</dbReference>
<comment type="caution">
    <text evidence="5">The sequence shown here is derived from an EMBL/GenBank/DDBJ whole genome shotgun (WGS) entry which is preliminary data.</text>
</comment>
<gene>
    <name evidence="5" type="primary">msrB_3</name>
    <name evidence="5" type="ORF">jaqu_10630</name>
</gene>
<dbReference type="GO" id="GO:0005737">
    <property type="term" value="C:cytoplasm"/>
    <property type="evidence" value="ECO:0007669"/>
    <property type="project" value="TreeGrafter"/>
</dbReference>
<evidence type="ECO:0000259" key="4">
    <source>
        <dbReference type="PROSITE" id="PS51790"/>
    </source>
</evidence>
<dbReference type="GO" id="GO:0030091">
    <property type="term" value="P:protein repair"/>
    <property type="evidence" value="ECO:0007669"/>
    <property type="project" value="InterPro"/>
</dbReference>
<feature type="domain" description="MsrB" evidence="4">
    <location>
        <begin position="39"/>
        <end position="161"/>
    </location>
</feature>
<reference evidence="5 6" key="1">
    <citation type="submission" date="2015-02" db="EMBL/GenBank/DDBJ databases">
        <title>Genome Sequence of Jannaschia aquimarina DSM28248, a member of the Roseobacter clade.</title>
        <authorList>
            <person name="Voget S."/>
            <person name="Daniel R."/>
        </authorList>
    </citation>
    <scope>NUCLEOTIDE SEQUENCE [LARGE SCALE GENOMIC DNA]</scope>
    <source>
        <strain evidence="5 6">GSW-M26</strain>
    </source>
</reference>
<dbReference type="InterPro" id="IPR002579">
    <property type="entry name" value="Met_Sox_Rdtase_MsrB_dom"/>
</dbReference>
<dbReference type="Proteomes" id="UP000032232">
    <property type="component" value="Unassembled WGS sequence"/>
</dbReference>
<protein>
    <recommendedName>
        <fullName evidence="1">peptide-methionine (R)-S-oxide reductase</fullName>
        <ecNumber evidence="1">1.8.4.12</ecNumber>
    </recommendedName>
</protein>
<dbReference type="InterPro" id="IPR028427">
    <property type="entry name" value="Met_Sox_Rdtase_MsrB"/>
</dbReference>
<evidence type="ECO:0000313" key="5">
    <source>
        <dbReference type="EMBL" id="KIT17331.1"/>
    </source>
</evidence>
<dbReference type="Pfam" id="PF01641">
    <property type="entry name" value="SelR"/>
    <property type="match status" value="1"/>
</dbReference>
<dbReference type="Gene3D" id="2.170.150.20">
    <property type="entry name" value="Peptide methionine sulfoxide reductase"/>
    <property type="match status" value="1"/>
</dbReference>
<evidence type="ECO:0000256" key="2">
    <source>
        <dbReference type="ARBA" id="ARBA00023002"/>
    </source>
</evidence>
<dbReference type="EC" id="1.8.4.12" evidence="1"/>
<dbReference type="STRING" id="935700.jaqu_10630"/>
<sequence>MQRRPFLIAAASGATGMIAAVLGWRLFSGADAFPVTRTKEEWRAQLTPDEFAVLREAATEPAFSSPLNDLEDPGTYSCVGCGNPVYSSEDKFDSETGWPSFTRPIKTEAITTRPDPRLLGLATEVRCSRCGSHLGHVFDDGPPPTGMRHCINGIALRFETA</sequence>